<feature type="region of interest" description="Disordered" evidence="1">
    <location>
        <begin position="167"/>
        <end position="186"/>
    </location>
</feature>
<comment type="caution">
    <text evidence="2">The sequence shown here is derived from an EMBL/GenBank/DDBJ whole genome shotgun (WGS) entry which is preliminary data.</text>
</comment>
<accession>A0ABR2L5X0</accession>
<gene>
    <name evidence="2" type="ORF">M9Y10_001030</name>
</gene>
<dbReference type="EMBL" id="JAPFFF010000001">
    <property type="protein sequence ID" value="KAK8898738.1"/>
    <property type="molecule type" value="Genomic_DNA"/>
</dbReference>
<evidence type="ECO:0000313" key="2">
    <source>
        <dbReference type="EMBL" id="KAK8898738.1"/>
    </source>
</evidence>
<evidence type="ECO:0008006" key="4">
    <source>
        <dbReference type="Google" id="ProtNLM"/>
    </source>
</evidence>
<evidence type="ECO:0000256" key="1">
    <source>
        <dbReference type="SAM" id="MobiDB-lite"/>
    </source>
</evidence>
<proteinExistence type="predicted"/>
<evidence type="ECO:0000313" key="3">
    <source>
        <dbReference type="Proteomes" id="UP001470230"/>
    </source>
</evidence>
<dbReference type="Proteomes" id="UP001470230">
    <property type="component" value="Unassembled WGS sequence"/>
</dbReference>
<name>A0ABR2L5X0_9EUKA</name>
<keyword evidence="3" id="KW-1185">Reference proteome</keyword>
<reference evidence="2 3" key="1">
    <citation type="submission" date="2024-04" db="EMBL/GenBank/DDBJ databases">
        <title>Tritrichomonas musculus Genome.</title>
        <authorList>
            <person name="Alves-Ferreira E."/>
            <person name="Grigg M."/>
            <person name="Lorenzi H."/>
            <person name="Galac M."/>
        </authorList>
    </citation>
    <scope>NUCLEOTIDE SEQUENCE [LARGE SCALE GENOMIC DNA]</scope>
    <source>
        <strain evidence="2 3">EAF2021</strain>
    </source>
</reference>
<organism evidence="2 3">
    <name type="scientific">Tritrichomonas musculus</name>
    <dbReference type="NCBI Taxonomy" id="1915356"/>
    <lineage>
        <taxon>Eukaryota</taxon>
        <taxon>Metamonada</taxon>
        <taxon>Parabasalia</taxon>
        <taxon>Tritrichomonadida</taxon>
        <taxon>Tritrichomonadidae</taxon>
        <taxon>Tritrichomonas</taxon>
    </lineage>
</organism>
<sequence>MITVLDVHGNRLQLPANKVKTAYDLKAQISEFFQTKEIKFDIFFDKKVLNLIDPLPADLCERPFIIIYNTVKNQNMIFNPSIRKGRFDNLFLRNCIISPESSLDNSSLYTNYSSSSSNSDIFSDTTVDDFVDFNPFDNFEEDIFSLDGQNPFDIDYFEPLDSFSYYSQDSSNENDSESSSLEYDLT</sequence>
<protein>
    <recommendedName>
        <fullName evidence="4">Ubiquitin-like domain-containing protein</fullName>
    </recommendedName>
</protein>